<feature type="chain" id="PRO_5025045600" description="Outer membrane lipoprotein-sorting protein" evidence="1">
    <location>
        <begin position="24"/>
        <end position="461"/>
    </location>
</feature>
<name>A0A5S9MVN7_9GAMM</name>
<dbReference type="AlphaFoldDB" id="A0A5S9MVN7"/>
<dbReference type="Proteomes" id="UP000441399">
    <property type="component" value="Unassembled WGS sequence"/>
</dbReference>
<gene>
    <name evidence="2" type="ORF">OPDIPICF_00299</name>
</gene>
<feature type="signal peptide" evidence="1">
    <location>
        <begin position="1"/>
        <end position="23"/>
    </location>
</feature>
<sequence>MKLKLVMASAIMSCAVATSVAYAKVSTDQAAKLGGDEYTPMGAEKKGNAAGTIPAWTGSMDKVPAGLKYEGSGDIYPDPYAAEKPLFVIDSTNLDKYQANLSDGQIALVKKFPDSFRIPVYPSHRDGRFNKLVEDRTKWNATNTELVNGVDGLRNYTGGAPFPFPENGAEAIWNARTIHPHPTIVGVLDDMAVYLNGNRQMRRQMYVSEFPYSYKENEVGKVDEDISINAGLIHVTVEQPRRQSGQMTIVHEALDQVQHERKAWVYIPGSRRVRRAPTVGYDTPDGPGGLVTVDDSLGFNGALDRYDWKLVGKKEVYIPYHNYKFDDPKTSYEELLTKAHPNPDYMRYELHRVWIVEANLKENARHVYAKRRFYIDEDSWQIALLESYDGRGDLWRVGILNTLYDYALQGYVARAQTFIDLQSGAYITLRLVNQTAPVNFTAEPKGESYYSPSNLRKMGTR</sequence>
<dbReference type="Pfam" id="PF07044">
    <property type="entry name" value="DUF1329"/>
    <property type="match status" value="1"/>
</dbReference>
<dbReference type="EMBL" id="CACSIO010000001">
    <property type="protein sequence ID" value="CAA0081350.1"/>
    <property type="molecule type" value="Genomic_DNA"/>
</dbReference>
<proteinExistence type="predicted"/>
<evidence type="ECO:0000313" key="3">
    <source>
        <dbReference type="Proteomes" id="UP000441399"/>
    </source>
</evidence>
<keyword evidence="3" id="KW-1185">Reference proteome</keyword>
<dbReference type="InterPro" id="IPR010752">
    <property type="entry name" value="DUF1329"/>
</dbReference>
<organism evidence="2 3">
    <name type="scientific">BD1-7 clade bacterium</name>
    <dbReference type="NCBI Taxonomy" id="2029982"/>
    <lineage>
        <taxon>Bacteria</taxon>
        <taxon>Pseudomonadati</taxon>
        <taxon>Pseudomonadota</taxon>
        <taxon>Gammaproteobacteria</taxon>
        <taxon>Cellvibrionales</taxon>
        <taxon>Spongiibacteraceae</taxon>
        <taxon>BD1-7 clade</taxon>
    </lineage>
</organism>
<accession>A0A5S9MVN7</accession>
<keyword evidence="1" id="KW-0732">Signal</keyword>
<dbReference type="Gene3D" id="2.50.20.10">
    <property type="entry name" value="Lipoprotein localisation LolA/LolB/LppX"/>
    <property type="match status" value="1"/>
</dbReference>
<evidence type="ECO:0000313" key="2">
    <source>
        <dbReference type="EMBL" id="CAA0081350.1"/>
    </source>
</evidence>
<dbReference type="CDD" id="cd16329">
    <property type="entry name" value="LolA_like"/>
    <property type="match status" value="1"/>
</dbReference>
<evidence type="ECO:0000256" key="1">
    <source>
        <dbReference type="SAM" id="SignalP"/>
    </source>
</evidence>
<dbReference type="OrthoDB" id="178023at2"/>
<reference evidence="2 3" key="1">
    <citation type="submission" date="2019-11" db="EMBL/GenBank/DDBJ databases">
        <authorList>
            <person name="Holert J."/>
        </authorList>
    </citation>
    <scope>NUCLEOTIDE SEQUENCE [LARGE SCALE GENOMIC DNA]</scope>
    <source>
        <strain evidence="2">SB11_3</strain>
    </source>
</reference>
<protein>
    <recommendedName>
        <fullName evidence="4">Outer membrane lipoprotein-sorting protein</fullName>
    </recommendedName>
</protein>
<evidence type="ECO:0008006" key="4">
    <source>
        <dbReference type="Google" id="ProtNLM"/>
    </source>
</evidence>